<dbReference type="SMART" id="SM00387">
    <property type="entry name" value="HATPase_c"/>
    <property type="match status" value="1"/>
</dbReference>
<dbReference type="Pfam" id="PF02518">
    <property type="entry name" value="HATPase_c"/>
    <property type="match status" value="1"/>
</dbReference>
<dbReference type="EMBL" id="FMJE01000006">
    <property type="protein sequence ID" value="SCM83120.1"/>
    <property type="molecule type" value="Genomic_DNA"/>
</dbReference>
<dbReference type="EC" id="2.7.13.3" evidence="2"/>
<dbReference type="InterPro" id="IPR008207">
    <property type="entry name" value="Sig_transdc_His_kin_Hpt_dom"/>
</dbReference>
<keyword evidence="8" id="KW-1133">Transmembrane helix</keyword>
<dbReference type="FunFam" id="3.30.565.10:FF:000016">
    <property type="entry name" value="Chemotaxis protein CheA, putative"/>
    <property type="match status" value="1"/>
</dbReference>
<comment type="catalytic activity">
    <reaction evidence="1">
        <text>ATP + protein L-histidine = ADP + protein N-phospho-L-histidine.</text>
        <dbReference type="EC" id="2.7.13.3"/>
    </reaction>
</comment>
<dbReference type="InterPro" id="IPR004358">
    <property type="entry name" value="Sig_transdc_His_kin-like_C"/>
</dbReference>
<dbReference type="AlphaFoldDB" id="A0A212M062"/>
<accession>A0A212M062</accession>
<evidence type="ECO:0000256" key="6">
    <source>
        <dbReference type="ARBA" id="ARBA00022777"/>
    </source>
</evidence>
<dbReference type="PANTHER" id="PTHR43395">
    <property type="entry name" value="SENSOR HISTIDINE KINASE CHEA"/>
    <property type="match status" value="1"/>
</dbReference>
<dbReference type="SUPFAM" id="SSF55874">
    <property type="entry name" value="ATPase domain of HSP90 chaperone/DNA topoisomerase II/histidine kinase"/>
    <property type="match status" value="1"/>
</dbReference>
<sequence>MTIKTRLLAISLFFGILPIVAMFVAANQAGLGMNREFHNTMAVALMVTVLAGLLSPGIIRYWLFASQVKQIKEFCQHVKAGRYDVYLNVPNERNDDGNENELVDLMRDMNWMVHRIKVNESELKEAVCSLEQSKAKVQSQKQALEEVNAAQLVVQQQLQGRTRELTEAVDKVRNLLDNAGQGFLSFGEDLQVAGEYSAECVMIFNQEISGKMVPELLYPADKRQQAFLAALFDQIFAAEDTFLRDSYLSLLPEELVLEDSYIQVAYKLINHPLDPQRREILLILTDITEQREMERKIQEEKQVLSMVVKAVTHYQEFNAAIAEYQLFCQEELPALIAANEPAGQKLNTLFRIIHTWKGTFSQLGICRLAAELHELESALAALREEAADDIGQSGLDALFSSYSPEVLAGWLKTELEQLKEILGEGFFLADESIVIENHKLQQLEEKIQRLLEPCQARILIAELHRLRYKPFGDLLNIYPDYIANVALNQGKEIQPLLITGSKPLVDPEIYHEFAKSLVHVFRNAVAHGLESPDERLEAGKAAQGRISCVITDQGDNLTVAIGDDGRGIAAERMRRLAVAKGMYSESEAAALTDVEAIRLIFADGFSSTCAANELSGRGVGLSAVRQEAEKLGGRVDIITEPGKGTQFIFVLPLAHLRKDGEENGTCIGCR</sequence>
<protein>
    <recommendedName>
        <fullName evidence="2">histidine kinase</fullName>
        <ecNumber evidence="2">2.7.13.3</ecNumber>
    </recommendedName>
</protein>
<dbReference type="RefSeq" id="WP_288185631.1">
    <property type="nucleotide sequence ID" value="NZ_LT608335.1"/>
</dbReference>
<proteinExistence type="predicted"/>
<reference evidence="10" key="1">
    <citation type="submission" date="2016-08" db="EMBL/GenBank/DDBJ databases">
        <authorList>
            <person name="Seilhamer J.J."/>
        </authorList>
    </citation>
    <scope>NUCLEOTIDE SEQUENCE</scope>
    <source>
        <strain evidence="10">86</strain>
    </source>
</reference>
<dbReference type="InterPro" id="IPR036641">
    <property type="entry name" value="HPT_dom_sf"/>
</dbReference>
<dbReference type="Pfam" id="PF01627">
    <property type="entry name" value="Hpt"/>
    <property type="match status" value="1"/>
</dbReference>
<evidence type="ECO:0000256" key="7">
    <source>
        <dbReference type="ARBA" id="ARBA00023012"/>
    </source>
</evidence>
<evidence type="ECO:0000256" key="2">
    <source>
        <dbReference type="ARBA" id="ARBA00012438"/>
    </source>
</evidence>
<keyword evidence="5 10" id="KW-0808">Transferase</keyword>
<feature type="transmembrane region" description="Helical" evidence="8">
    <location>
        <begin position="41"/>
        <end position="63"/>
    </location>
</feature>
<gene>
    <name evidence="10" type="ORF">KL86SPO_60083</name>
</gene>
<evidence type="ECO:0000256" key="3">
    <source>
        <dbReference type="ARBA" id="ARBA00022500"/>
    </source>
</evidence>
<dbReference type="GO" id="GO:0006935">
    <property type="term" value="P:chemotaxis"/>
    <property type="evidence" value="ECO:0007669"/>
    <property type="project" value="UniProtKB-KW"/>
</dbReference>
<evidence type="ECO:0000256" key="8">
    <source>
        <dbReference type="SAM" id="Phobius"/>
    </source>
</evidence>
<dbReference type="Gene3D" id="1.20.120.160">
    <property type="entry name" value="HPT domain"/>
    <property type="match status" value="1"/>
</dbReference>
<dbReference type="InterPro" id="IPR003594">
    <property type="entry name" value="HATPase_dom"/>
</dbReference>
<keyword evidence="8" id="KW-0812">Transmembrane</keyword>
<evidence type="ECO:0000256" key="4">
    <source>
        <dbReference type="ARBA" id="ARBA00022553"/>
    </source>
</evidence>
<evidence type="ECO:0000313" key="10">
    <source>
        <dbReference type="EMBL" id="SCM83120.1"/>
    </source>
</evidence>
<evidence type="ECO:0000256" key="1">
    <source>
        <dbReference type="ARBA" id="ARBA00000085"/>
    </source>
</evidence>
<keyword evidence="8" id="KW-0472">Membrane</keyword>
<keyword evidence="3" id="KW-0145">Chemotaxis</keyword>
<dbReference type="SUPFAM" id="SSF47226">
    <property type="entry name" value="Histidine-containing phosphotransfer domain, HPT domain"/>
    <property type="match status" value="1"/>
</dbReference>
<dbReference type="GO" id="GO:0000160">
    <property type="term" value="P:phosphorelay signal transduction system"/>
    <property type="evidence" value="ECO:0007669"/>
    <property type="project" value="UniProtKB-KW"/>
</dbReference>
<dbReference type="InterPro" id="IPR005467">
    <property type="entry name" value="His_kinase_dom"/>
</dbReference>
<keyword evidence="7" id="KW-0902">Two-component regulatory system</keyword>
<dbReference type="PROSITE" id="PS50109">
    <property type="entry name" value="HIS_KIN"/>
    <property type="match status" value="1"/>
</dbReference>
<keyword evidence="6 10" id="KW-0418">Kinase</keyword>
<organism evidence="10">
    <name type="scientific">uncultured Sporomusa sp</name>
    <dbReference type="NCBI Taxonomy" id="307249"/>
    <lineage>
        <taxon>Bacteria</taxon>
        <taxon>Bacillati</taxon>
        <taxon>Bacillota</taxon>
        <taxon>Negativicutes</taxon>
        <taxon>Selenomonadales</taxon>
        <taxon>Sporomusaceae</taxon>
        <taxon>Sporomusa</taxon>
        <taxon>environmental samples</taxon>
    </lineage>
</organism>
<dbReference type="PANTHER" id="PTHR43395:SF10">
    <property type="entry name" value="CHEMOTAXIS PROTEIN CHEA"/>
    <property type="match status" value="1"/>
</dbReference>
<dbReference type="Gene3D" id="3.30.565.10">
    <property type="entry name" value="Histidine kinase-like ATPase, C-terminal domain"/>
    <property type="match status" value="1"/>
</dbReference>
<dbReference type="GO" id="GO:0004673">
    <property type="term" value="F:protein histidine kinase activity"/>
    <property type="evidence" value="ECO:0007669"/>
    <property type="project" value="UniProtKB-EC"/>
</dbReference>
<keyword evidence="4" id="KW-0597">Phosphoprotein</keyword>
<name>A0A212M062_9FIRM</name>
<evidence type="ECO:0000259" key="9">
    <source>
        <dbReference type="PROSITE" id="PS50109"/>
    </source>
</evidence>
<dbReference type="InterPro" id="IPR051315">
    <property type="entry name" value="Bact_Chemotaxis_CheA"/>
</dbReference>
<dbReference type="Gene3D" id="3.30.450.20">
    <property type="entry name" value="PAS domain"/>
    <property type="match status" value="1"/>
</dbReference>
<dbReference type="PRINTS" id="PR00344">
    <property type="entry name" value="BCTRLSENSOR"/>
</dbReference>
<evidence type="ECO:0000256" key="5">
    <source>
        <dbReference type="ARBA" id="ARBA00022679"/>
    </source>
</evidence>
<dbReference type="InterPro" id="IPR036890">
    <property type="entry name" value="HATPase_C_sf"/>
</dbReference>
<feature type="domain" description="Histidine kinase" evidence="9">
    <location>
        <begin position="517"/>
        <end position="655"/>
    </location>
</feature>